<dbReference type="InterPro" id="IPR052906">
    <property type="entry name" value="Type_IV_Methyl-Rstrct_Enzyme"/>
</dbReference>
<dbReference type="InterPro" id="IPR007560">
    <property type="entry name" value="Restrct_endonuc_IV_Mrr"/>
</dbReference>
<name>A0ABT6Q0G8_9PROT</name>
<gene>
    <name evidence="3" type="ORF">QJV27_03580</name>
</gene>
<sequence length="443" mass="51157">MKFKFLPSIFILYCCFVYSPVSFANTYTIQRTPIWQSSTNTSTQQFIISGSENNYTISLILMPQRYAILQVYTQRKDQLLNHTALTLTLTIGQQIIKLPKSTLNMRPGYLIFNKSLSIIQLKEFLHELTSKDTAYITYNHDIIPVSLAGTSKVVTALLKYINDHNISNLPTPFTQERNFITSFYFPSISESKNKLLYGMGVLTLLFFLTKPCWKLCKKLLILLIFYYKRRKATKIANREIQKYAKILYIRRDQLIYTDEYGSLIKDKWFQEINRFIKTKIKPLLHETKLESFYPYIQKSIFKTIVQTAKNFPRSANQKVKSKNKQRHIYSPKMKPLDYEAYCADLLCQIGWDAQVTTASGDQGADVIAMKNDVILILQCKLYSKPVGNKAVQEVNAAKSFYHAHYTAVVSNAPYTTSARQLASSTHVALLHHELLQEFALSLR</sequence>
<dbReference type="GO" id="GO:0004519">
    <property type="term" value="F:endonuclease activity"/>
    <property type="evidence" value="ECO:0007669"/>
    <property type="project" value="UniProtKB-KW"/>
</dbReference>
<dbReference type="InterPro" id="IPR011856">
    <property type="entry name" value="tRNA_endonuc-like_dom_sf"/>
</dbReference>
<evidence type="ECO:0000259" key="2">
    <source>
        <dbReference type="Pfam" id="PF04471"/>
    </source>
</evidence>
<dbReference type="PANTHER" id="PTHR30015:SF6">
    <property type="entry name" value="SLL1429 PROTEIN"/>
    <property type="match status" value="1"/>
</dbReference>
<feature type="chain" id="PRO_5045369079" evidence="1">
    <location>
        <begin position="25"/>
        <end position="443"/>
    </location>
</feature>
<keyword evidence="3" id="KW-0378">Hydrolase</keyword>
<protein>
    <submittedName>
        <fullName evidence="3">Restriction endonuclease</fullName>
    </submittedName>
</protein>
<evidence type="ECO:0000256" key="1">
    <source>
        <dbReference type="SAM" id="SignalP"/>
    </source>
</evidence>
<dbReference type="Pfam" id="PF04471">
    <property type="entry name" value="Mrr_cat"/>
    <property type="match status" value="1"/>
</dbReference>
<dbReference type="PANTHER" id="PTHR30015">
    <property type="entry name" value="MRR RESTRICTION SYSTEM PROTEIN"/>
    <property type="match status" value="1"/>
</dbReference>
<keyword evidence="3" id="KW-0540">Nuclease</keyword>
<feature type="domain" description="Restriction endonuclease type IV Mrr" evidence="2">
    <location>
        <begin position="332"/>
        <end position="437"/>
    </location>
</feature>
<keyword evidence="1" id="KW-0732">Signal</keyword>
<comment type="caution">
    <text evidence="3">The sequence shown here is derived from an EMBL/GenBank/DDBJ whole genome shotgun (WGS) entry which is preliminary data.</text>
</comment>
<dbReference type="SUPFAM" id="SSF52980">
    <property type="entry name" value="Restriction endonuclease-like"/>
    <property type="match status" value="1"/>
</dbReference>
<accession>A0ABT6Q0G8</accession>
<evidence type="ECO:0000313" key="4">
    <source>
        <dbReference type="Proteomes" id="UP001431634"/>
    </source>
</evidence>
<dbReference type="EMBL" id="JASBAO010000001">
    <property type="protein sequence ID" value="MDI2090468.1"/>
    <property type="molecule type" value="Genomic_DNA"/>
</dbReference>
<dbReference type="Proteomes" id="UP001431634">
    <property type="component" value="Unassembled WGS sequence"/>
</dbReference>
<organism evidence="3 4">
    <name type="scientific">Commensalibacter oyaizuii</name>
    <dbReference type="NCBI Taxonomy" id="3043873"/>
    <lineage>
        <taxon>Bacteria</taxon>
        <taxon>Pseudomonadati</taxon>
        <taxon>Pseudomonadota</taxon>
        <taxon>Alphaproteobacteria</taxon>
        <taxon>Acetobacterales</taxon>
        <taxon>Acetobacteraceae</taxon>
    </lineage>
</organism>
<dbReference type="Gene3D" id="3.40.1350.10">
    <property type="match status" value="1"/>
</dbReference>
<proteinExistence type="predicted"/>
<keyword evidence="3" id="KW-0255">Endonuclease</keyword>
<keyword evidence="4" id="KW-1185">Reference proteome</keyword>
<evidence type="ECO:0000313" key="3">
    <source>
        <dbReference type="EMBL" id="MDI2090468.1"/>
    </source>
</evidence>
<reference evidence="3" key="1">
    <citation type="submission" date="2023-05" db="EMBL/GenBank/DDBJ databases">
        <title>Whole genome sequence of Commensalibacter sp.</title>
        <authorList>
            <person name="Charoenyingcharoen P."/>
            <person name="Yukphan P."/>
        </authorList>
    </citation>
    <scope>NUCLEOTIDE SEQUENCE</scope>
    <source>
        <strain evidence="3">TBRC 16381</strain>
    </source>
</reference>
<dbReference type="InterPro" id="IPR011335">
    <property type="entry name" value="Restrct_endonuc-II-like"/>
</dbReference>
<feature type="signal peptide" evidence="1">
    <location>
        <begin position="1"/>
        <end position="24"/>
    </location>
</feature>
<dbReference type="RefSeq" id="WP_281447606.1">
    <property type="nucleotide sequence ID" value="NZ_JASBAO010000001.1"/>
</dbReference>